<dbReference type="InterPro" id="IPR017351">
    <property type="entry name" value="PINCH-1-4-like"/>
</dbReference>
<dbReference type="GO" id="GO:1900026">
    <property type="term" value="P:positive regulation of substrate adhesion-dependent cell spreading"/>
    <property type="evidence" value="ECO:0007669"/>
    <property type="project" value="TreeGrafter"/>
</dbReference>
<dbReference type="PANTHER" id="PTHR24210">
    <property type="entry name" value="LIM DOMAIN-CONTAINING PROTEIN"/>
    <property type="match status" value="1"/>
</dbReference>
<dbReference type="CDD" id="cd09332">
    <property type="entry name" value="LIM2_PINCH"/>
    <property type="match status" value="1"/>
</dbReference>
<dbReference type="EMBL" id="JACEEZ010007096">
    <property type="protein sequence ID" value="KAG0724290.1"/>
    <property type="molecule type" value="Genomic_DNA"/>
</dbReference>
<keyword evidence="4 5" id="KW-0440">LIM domain</keyword>
<accession>A0A8J5D0R1</accession>
<evidence type="ECO:0000259" key="6">
    <source>
        <dbReference type="PROSITE" id="PS50023"/>
    </source>
</evidence>
<dbReference type="GO" id="GO:0005925">
    <property type="term" value="C:focal adhesion"/>
    <property type="evidence" value="ECO:0007669"/>
    <property type="project" value="TreeGrafter"/>
</dbReference>
<dbReference type="FunFam" id="2.10.110.10:FF:000021">
    <property type="entry name" value="Lim and senescent cell antigen-like-containing"/>
    <property type="match status" value="1"/>
</dbReference>
<keyword evidence="1 5" id="KW-0479">Metal-binding</keyword>
<reference evidence="7" key="1">
    <citation type="submission" date="2020-07" db="EMBL/GenBank/DDBJ databases">
        <title>The High-quality genome of the commercially important snow crab, Chionoecetes opilio.</title>
        <authorList>
            <person name="Jeong J.-H."/>
            <person name="Ryu S."/>
        </authorList>
    </citation>
    <scope>NUCLEOTIDE SEQUENCE</scope>
    <source>
        <strain evidence="7">MADBK_172401_WGS</strain>
        <tissue evidence="7">Digestive gland</tissue>
    </source>
</reference>
<dbReference type="SMART" id="SM00132">
    <property type="entry name" value="LIM"/>
    <property type="match status" value="2"/>
</dbReference>
<keyword evidence="2" id="KW-0677">Repeat</keyword>
<dbReference type="PROSITE" id="PS00478">
    <property type="entry name" value="LIM_DOMAIN_1"/>
    <property type="match status" value="2"/>
</dbReference>
<evidence type="ECO:0000313" key="8">
    <source>
        <dbReference type="Proteomes" id="UP000770661"/>
    </source>
</evidence>
<feature type="domain" description="LIM zinc-binding" evidence="6">
    <location>
        <begin position="6"/>
        <end position="67"/>
    </location>
</feature>
<evidence type="ECO:0000256" key="1">
    <source>
        <dbReference type="ARBA" id="ARBA00022723"/>
    </source>
</evidence>
<dbReference type="PROSITE" id="PS50023">
    <property type="entry name" value="LIM_DOMAIN_2"/>
    <property type="match status" value="2"/>
</dbReference>
<dbReference type="AlphaFoldDB" id="A0A8J5D0R1"/>
<keyword evidence="8" id="KW-1185">Reference proteome</keyword>
<evidence type="ECO:0000256" key="5">
    <source>
        <dbReference type="PROSITE-ProRule" id="PRU00125"/>
    </source>
</evidence>
<proteinExistence type="predicted"/>
<dbReference type="GO" id="GO:0005737">
    <property type="term" value="C:cytoplasm"/>
    <property type="evidence" value="ECO:0007669"/>
    <property type="project" value="TreeGrafter"/>
</dbReference>
<dbReference type="InterPro" id="IPR001781">
    <property type="entry name" value="Znf_LIM"/>
</dbReference>
<dbReference type="Pfam" id="PF00412">
    <property type="entry name" value="LIM"/>
    <property type="match status" value="2"/>
</dbReference>
<protein>
    <submittedName>
        <fullName evidence="7">LIM domain-containing protein unc-97</fullName>
    </submittedName>
</protein>
<dbReference type="Gene3D" id="2.10.110.10">
    <property type="entry name" value="Cysteine Rich Protein"/>
    <property type="match status" value="2"/>
</dbReference>
<comment type="caution">
    <text evidence="7">The sequence shown here is derived from an EMBL/GenBank/DDBJ whole genome shotgun (WGS) entry which is preliminary data.</text>
</comment>
<evidence type="ECO:0000256" key="3">
    <source>
        <dbReference type="ARBA" id="ARBA00022833"/>
    </source>
</evidence>
<sequence length="222" mass="25251">MSLDAMACNRCGEGFEPQEKIVNSNGQLWHTQCFVCAQCFRPFPDDIFYEFEGRKYCEHDFQVLFAPCCNKCNEFIIGRVIKAMNNNWHPQCFTCELCTKELADLGFIRNAGRALCHECNARVKAESQGKYMCHKCHVGRSQQAALLFTRETHQQELSCNLNQVPQITGKFLCPWLASEVTTQPVSTLHWASAALTRLHCSSLRGKGAMTSRQTMPSTARRR</sequence>
<dbReference type="FunFam" id="2.10.110.10:FF:000017">
    <property type="entry name" value="Lim and senescent cell antigen-like-containing"/>
    <property type="match status" value="1"/>
</dbReference>
<keyword evidence="3 5" id="KW-0862">Zinc</keyword>
<dbReference type="SUPFAM" id="SSF57716">
    <property type="entry name" value="Glucocorticoid receptor-like (DNA-binding domain)"/>
    <property type="match status" value="3"/>
</dbReference>
<dbReference type="InterPro" id="IPR047944">
    <property type="entry name" value="LIMS1/2-like_LIM1"/>
</dbReference>
<organism evidence="7 8">
    <name type="scientific">Chionoecetes opilio</name>
    <name type="common">Atlantic snow crab</name>
    <name type="synonym">Cancer opilio</name>
    <dbReference type="NCBI Taxonomy" id="41210"/>
    <lineage>
        <taxon>Eukaryota</taxon>
        <taxon>Metazoa</taxon>
        <taxon>Ecdysozoa</taxon>
        <taxon>Arthropoda</taxon>
        <taxon>Crustacea</taxon>
        <taxon>Multicrustacea</taxon>
        <taxon>Malacostraca</taxon>
        <taxon>Eumalacostraca</taxon>
        <taxon>Eucarida</taxon>
        <taxon>Decapoda</taxon>
        <taxon>Pleocyemata</taxon>
        <taxon>Brachyura</taxon>
        <taxon>Eubrachyura</taxon>
        <taxon>Majoidea</taxon>
        <taxon>Majidae</taxon>
        <taxon>Chionoecetes</taxon>
    </lineage>
</organism>
<feature type="domain" description="LIM zinc-binding" evidence="6">
    <location>
        <begin position="69"/>
        <end position="126"/>
    </location>
</feature>
<dbReference type="GO" id="GO:0098609">
    <property type="term" value="P:cell-cell adhesion"/>
    <property type="evidence" value="ECO:0007669"/>
    <property type="project" value="TreeGrafter"/>
</dbReference>
<gene>
    <name evidence="7" type="primary">unc-97</name>
    <name evidence="7" type="ORF">GWK47_040881</name>
</gene>
<dbReference type="CDD" id="cd09331">
    <property type="entry name" value="LIM1_PINCH"/>
    <property type="match status" value="1"/>
</dbReference>
<evidence type="ECO:0000256" key="4">
    <source>
        <dbReference type="ARBA" id="ARBA00023038"/>
    </source>
</evidence>
<name>A0A8J5D0R1_CHIOP</name>
<evidence type="ECO:0000256" key="2">
    <source>
        <dbReference type="ARBA" id="ARBA00022737"/>
    </source>
</evidence>
<dbReference type="GO" id="GO:0046872">
    <property type="term" value="F:metal ion binding"/>
    <property type="evidence" value="ECO:0007669"/>
    <property type="project" value="UniProtKB-KW"/>
</dbReference>
<dbReference type="GO" id="GO:0045216">
    <property type="term" value="P:cell-cell junction organization"/>
    <property type="evidence" value="ECO:0007669"/>
    <property type="project" value="TreeGrafter"/>
</dbReference>
<evidence type="ECO:0000313" key="7">
    <source>
        <dbReference type="EMBL" id="KAG0724290.1"/>
    </source>
</evidence>
<dbReference type="OrthoDB" id="20689at2759"/>
<dbReference type="GO" id="GO:2001046">
    <property type="term" value="P:positive regulation of integrin-mediated signaling pathway"/>
    <property type="evidence" value="ECO:0007669"/>
    <property type="project" value="TreeGrafter"/>
</dbReference>
<dbReference type="Proteomes" id="UP000770661">
    <property type="component" value="Unassembled WGS sequence"/>
</dbReference>
<dbReference type="GO" id="GO:0005911">
    <property type="term" value="C:cell-cell junction"/>
    <property type="evidence" value="ECO:0007669"/>
    <property type="project" value="TreeGrafter"/>
</dbReference>
<dbReference type="PANTHER" id="PTHR24210:SF0">
    <property type="entry name" value="LIM DOMAIN-CONTAINING PROTEIN"/>
    <property type="match status" value="1"/>
</dbReference>